<dbReference type="Proteomes" id="UP000034894">
    <property type="component" value="Unassembled WGS sequence"/>
</dbReference>
<feature type="region of interest" description="Disordered" evidence="1">
    <location>
        <begin position="48"/>
        <end position="72"/>
    </location>
</feature>
<evidence type="ECO:0000313" key="2">
    <source>
        <dbReference type="EMBL" id="KKS95740.1"/>
    </source>
</evidence>
<proteinExistence type="predicted"/>
<comment type="caution">
    <text evidence="2">The sequence shown here is derived from an EMBL/GenBank/DDBJ whole genome shotgun (WGS) entry which is preliminary data.</text>
</comment>
<name>A0A0G1DD19_9BACT</name>
<sequence>METLHPDPPGDLKEAPLTIVIGAGPGAPKGGSIGGEYVELFDGQTPLVELPEGGMAGPAPAEAEPPAGSKHS</sequence>
<protein>
    <submittedName>
        <fullName evidence="2">Uncharacterized protein</fullName>
    </submittedName>
</protein>
<accession>A0A0G1DD19</accession>
<evidence type="ECO:0000313" key="3">
    <source>
        <dbReference type="Proteomes" id="UP000034894"/>
    </source>
</evidence>
<evidence type="ECO:0000256" key="1">
    <source>
        <dbReference type="SAM" id="MobiDB-lite"/>
    </source>
</evidence>
<dbReference type="EMBL" id="LCFP01000014">
    <property type="protein sequence ID" value="KKS95740.1"/>
    <property type="molecule type" value="Genomic_DNA"/>
</dbReference>
<gene>
    <name evidence="2" type="ORF">UV73_C0014G0017</name>
</gene>
<dbReference type="AlphaFoldDB" id="A0A0G1DD19"/>
<feature type="compositionally biased region" description="Low complexity" evidence="1">
    <location>
        <begin position="49"/>
        <end position="72"/>
    </location>
</feature>
<reference evidence="2 3" key="1">
    <citation type="journal article" date="2015" name="Nature">
        <title>rRNA introns, odd ribosomes, and small enigmatic genomes across a large radiation of phyla.</title>
        <authorList>
            <person name="Brown C.T."/>
            <person name="Hug L.A."/>
            <person name="Thomas B.C."/>
            <person name="Sharon I."/>
            <person name="Castelle C.J."/>
            <person name="Singh A."/>
            <person name="Wilkins M.J."/>
            <person name="Williams K.H."/>
            <person name="Banfield J.F."/>
        </authorList>
    </citation>
    <scope>NUCLEOTIDE SEQUENCE [LARGE SCALE GENOMIC DNA]</scope>
</reference>
<organism evidence="2 3">
    <name type="scientific">Candidatus Gottesmanbacteria bacterium GW2011_GWA2_43_14</name>
    <dbReference type="NCBI Taxonomy" id="1618443"/>
    <lineage>
        <taxon>Bacteria</taxon>
        <taxon>Candidatus Gottesmaniibacteriota</taxon>
    </lineage>
</organism>